<dbReference type="AlphaFoldDB" id="A0A2T4U6S6"/>
<evidence type="ECO:0000256" key="11">
    <source>
        <dbReference type="ARBA" id="ARBA00022989"/>
    </source>
</evidence>
<sequence length="569" mass="65014">MTLRRRFHMLVFLLVMLPLLITGWITYEFSTSIYRGQISEHMLDTQHAIDLNIRSLMREAESFSDYMVTSDPMMAQLTTSEWESSMQRVQNENTLSQMAFSYEWTQDFHILRPGEEPLYFLEPPESRFYHLEESSFLASVREARGRNTWIGPSHPSIADSEQAYFTMGRSVIHPQSLRELGQFFLFINPEVLEAADSLGTNSETDWSIITGDGGIVYETNPDILRGSAAGLPQEQNAGTYFDADGREYLFTASKTAQDWTLVSFKSVESMNEILQPARWFTLGIVTGLLVLLFLFHKLFSQRLLHFFQQLRQSMSKASTGDLEVQMGAYRESEFTTLASGFNHMVMDLRSTIRQVEQEQSQKQDAQFQVLQHQINPHFLYNTLDSVNALTSLQKIEEAQHLVTNLGRLLRISLKGPYEIPLDEELRHVRSYLEIQRVRHVQSFDYHIEAEAETALPVLKLILQPLVENAIEHGRSAPDLFITVRTKQIDGALHITLHDNGPGFSEEVLLALNSGRMVPGDGFGVRNVHERLHLFYQNQSGLIICSEPGNTTIRLLLPEKRDEHVPGNAD</sequence>
<dbReference type="PANTHER" id="PTHR34220">
    <property type="entry name" value="SENSOR HISTIDINE KINASE YPDA"/>
    <property type="match status" value="1"/>
</dbReference>
<evidence type="ECO:0000256" key="9">
    <source>
        <dbReference type="ARBA" id="ARBA00022777"/>
    </source>
</evidence>
<keyword evidence="8" id="KW-0547">Nucleotide-binding</keyword>
<dbReference type="Gene3D" id="3.30.565.10">
    <property type="entry name" value="Histidine kinase-like ATPase, C-terminal domain"/>
    <property type="match status" value="1"/>
</dbReference>
<dbReference type="PROSITE" id="PS50885">
    <property type="entry name" value="HAMP"/>
    <property type="match status" value="1"/>
</dbReference>
<dbReference type="GO" id="GO:0000155">
    <property type="term" value="F:phosphorelay sensor kinase activity"/>
    <property type="evidence" value="ECO:0007669"/>
    <property type="project" value="InterPro"/>
</dbReference>
<dbReference type="Pfam" id="PF02518">
    <property type="entry name" value="HATPase_c"/>
    <property type="match status" value="1"/>
</dbReference>
<evidence type="ECO:0000256" key="7">
    <source>
        <dbReference type="ARBA" id="ARBA00022692"/>
    </source>
</evidence>
<comment type="catalytic activity">
    <reaction evidence="1">
        <text>ATP + protein L-histidine = ADP + protein N-phospho-L-histidine.</text>
        <dbReference type="EC" id="2.7.13.3"/>
    </reaction>
</comment>
<dbReference type="InterPro" id="IPR005467">
    <property type="entry name" value="His_kinase_dom"/>
</dbReference>
<feature type="transmembrane region" description="Helical" evidence="14">
    <location>
        <begin position="7"/>
        <end position="27"/>
    </location>
</feature>
<evidence type="ECO:0000256" key="10">
    <source>
        <dbReference type="ARBA" id="ARBA00022840"/>
    </source>
</evidence>
<dbReference type="Pfam" id="PF06580">
    <property type="entry name" value="His_kinase"/>
    <property type="match status" value="1"/>
</dbReference>
<proteinExistence type="predicted"/>
<keyword evidence="6" id="KW-0808">Transferase</keyword>
<evidence type="ECO:0000256" key="4">
    <source>
        <dbReference type="ARBA" id="ARBA00022475"/>
    </source>
</evidence>
<dbReference type="SUPFAM" id="SSF55874">
    <property type="entry name" value="ATPase domain of HSP90 chaperone/DNA topoisomerase II/histidine kinase"/>
    <property type="match status" value="1"/>
</dbReference>
<dbReference type="Proteomes" id="UP000240509">
    <property type="component" value="Unassembled WGS sequence"/>
</dbReference>
<dbReference type="InterPro" id="IPR003660">
    <property type="entry name" value="HAMP_dom"/>
</dbReference>
<keyword evidence="12" id="KW-0902">Two-component regulatory system</keyword>
<keyword evidence="10" id="KW-0067">ATP-binding</keyword>
<evidence type="ECO:0000256" key="13">
    <source>
        <dbReference type="ARBA" id="ARBA00023136"/>
    </source>
</evidence>
<evidence type="ECO:0000256" key="1">
    <source>
        <dbReference type="ARBA" id="ARBA00000085"/>
    </source>
</evidence>
<accession>A0A2T4U6S6</accession>
<keyword evidence="11 14" id="KW-1133">Transmembrane helix</keyword>
<name>A0A2T4U6S6_9BACI</name>
<keyword evidence="13 14" id="KW-0472">Membrane</keyword>
<keyword evidence="7 14" id="KW-0812">Transmembrane</keyword>
<dbReference type="Gene3D" id="6.10.340.10">
    <property type="match status" value="1"/>
</dbReference>
<dbReference type="RefSeq" id="WP_107584697.1">
    <property type="nucleotide sequence ID" value="NZ_PZJJ01000010.1"/>
</dbReference>
<evidence type="ECO:0000259" key="16">
    <source>
        <dbReference type="PROSITE" id="PS50885"/>
    </source>
</evidence>
<dbReference type="EC" id="2.7.13.3" evidence="3"/>
<evidence type="ECO:0000256" key="14">
    <source>
        <dbReference type="SAM" id="Phobius"/>
    </source>
</evidence>
<reference evidence="17 18" key="1">
    <citation type="submission" date="2018-03" db="EMBL/GenBank/DDBJ databases">
        <title>Alkalicoccus saliphilus sp. nov., isolated from a mineral pool.</title>
        <authorList>
            <person name="Zhao B."/>
        </authorList>
    </citation>
    <scope>NUCLEOTIDE SEQUENCE [LARGE SCALE GENOMIC DNA]</scope>
    <source>
        <strain evidence="17 18">6AG</strain>
    </source>
</reference>
<feature type="domain" description="Histidine kinase" evidence="15">
    <location>
        <begin position="458"/>
        <end position="560"/>
    </location>
</feature>
<dbReference type="SUPFAM" id="SSF158472">
    <property type="entry name" value="HAMP domain-like"/>
    <property type="match status" value="1"/>
</dbReference>
<evidence type="ECO:0000256" key="5">
    <source>
        <dbReference type="ARBA" id="ARBA00022553"/>
    </source>
</evidence>
<keyword evidence="18" id="KW-1185">Reference proteome</keyword>
<feature type="domain" description="HAMP" evidence="16">
    <location>
        <begin position="301"/>
        <end position="353"/>
    </location>
</feature>
<dbReference type="InterPro" id="IPR050640">
    <property type="entry name" value="Bact_2-comp_sensor_kinase"/>
</dbReference>
<dbReference type="CDD" id="cd06225">
    <property type="entry name" value="HAMP"/>
    <property type="match status" value="1"/>
</dbReference>
<comment type="caution">
    <text evidence="17">The sequence shown here is derived from an EMBL/GenBank/DDBJ whole genome shotgun (WGS) entry which is preliminary data.</text>
</comment>
<keyword evidence="4" id="KW-1003">Cell membrane</keyword>
<dbReference type="InterPro" id="IPR036890">
    <property type="entry name" value="HATPase_C_sf"/>
</dbReference>
<evidence type="ECO:0000256" key="6">
    <source>
        <dbReference type="ARBA" id="ARBA00022679"/>
    </source>
</evidence>
<dbReference type="InterPro" id="IPR010559">
    <property type="entry name" value="Sig_transdc_His_kin_internal"/>
</dbReference>
<dbReference type="GO" id="GO:0005524">
    <property type="term" value="F:ATP binding"/>
    <property type="evidence" value="ECO:0007669"/>
    <property type="project" value="UniProtKB-KW"/>
</dbReference>
<dbReference type="PROSITE" id="PS50109">
    <property type="entry name" value="HIS_KIN"/>
    <property type="match status" value="1"/>
</dbReference>
<keyword evidence="9" id="KW-0418">Kinase</keyword>
<evidence type="ECO:0000256" key="12">
    <source>
        <dbReference type="ARBA" id="ARBA00023012"/>
    </source>
</evidence>
<dbReference type="InterPro" id="IPR003594">
    <property type="entry name" value="HATPase_dom"/>
</dbReference>
<dbReference type="Pfam" id="PF00672">
    <property type="entry name" value="HAMP"/>
    <property type="match status" value="1"/>
</dbReference>
<protein>
    <recommendedName>
        <fullName evidence="3">histidine kinase</fullName>
        <ecNumber evidence="3">2.7.13.3</ecNumber>
    </recommendedName>
</protein>
<evidence type="ECO:0000313" key="18">
    <source>
        <dbReference type="Proteomes" id="UP000240509"/>
    </source>
</evidence>
<evidence type="ECO:0000256" key="2">
    <source>
        <dbReference type="ARBA" id="ARBA00004651"/>
    </source>
</evidence>
<comment type="subcellular location">
    <subcellularLocation>
        <location evidence="2">Cell membrane</location>
        <topology evidence="2">Multi-pass membrane protein</topology>
    </subcellularLocation>
</comment>
<dbReference type="PANTHER" id="PTHR34220:SF11">
    <property type="entry name" value="SENSOR PROTEIN KINASE HPTS"/>
    <property type="match status" value="1"/>
</dbReference>
<evidence type="ECO:0000256" key="3">
    <source>
        <dbReference type="ARBA" id="ARBA00012438"/>
    </source>
</evidence>
<dbReference type="SMART" id="SM00387">
    <property type="entry name" value="HATPase_c"/>
    <property type="match status" value="1"/>
</dbReference>
<evidence type="ECO:0000256" key="8">
    <source>
        <dbReference type="ARBA" id="ARBA00022741"/>
    </source>
</evidence>
<gene>
    <name evidence="17" type="ORF">C6Y45_07915</name>
</gene>
<dbReference type="GO" id="GO:0005886">
    <property type="term" value="C:plasma membrane"/>
    <property type="evidence" value="ECO:0007669"/>
    <property type="project" value="UniProtKB-SubCell"/>
</dbReference>
<evidence type="ECO:0000259" key="15">
    <source>
        <dbReference type="PROSITE" id="PS50109"/>
    </source>
</evidence>
<dbReference type="SMART" id="SM00304">
    <property type="entry name" value="HAMP"/>
    <property type="match status" value="1"/>
</dbReference>
<organism evidence="17 18">
    <name type="scientific">Alkalicoccus saliphilus</name>
    <dbReference type="NCBI Taxonomy" id="200989"/>
    <lineage>
        <taxon>Bacteria</taxon>
        <taxon>Bacillati</taxon>
        <taxon>Bacillota</taxon>
        <taxon>Bacilli</taxon>
        <taxon>Bacillales</taxon>
        <taxon>Bacillaceae</taxon>
        <taxon>Alkalicoccus</taxon>
    </lineage>
</organism>
<dbReference type="EMBL" id="PZJJ01000010">
    <property type="protein sequence ID" value="PTL39096.1"/>
    <property type="molecule type" value="Genomic_DNA"/>
</dbReference>
<evidence type="ECO:0000313" key="17">
    <source>
        <dbReference type="EMBL" id="PTL39096.1"/>
    </source>
</evidence>
<keyword evidence="5" id="KW-0597">Phosphoprotein</keyword>
<dbReference type="OrthoDB" id="9776552at2"/>